<reference evidence="5" key="1">
    <citation type="journal article" date="2023" name="Int. J. Syst. Evol. Microbiol.">
        <title>&lt;i&gt;Clostridium folliculivorans&lt;/i&gt; sp. nov., isolated from soil samples of an organic paddy in Japan.</title>
        <authorList>
            <person name="Tazawa J."/>
            <person name="Kobayashi H."/>
            <person name="Tanizawa Y."/>
            <person name="Uchino A."/>
            <person name="Tanaka F."/>
            <person name="Urashima Y."/>
            <person name="Miura S."/>
            <person name="Sakamoto M."/>
            <person name="Ohkuma M."/>
            <person name="Tohno M."/>
        </authorList>
    </citation>
    <scope>NUCLEOTIDE SEQUENCE</scope>
    <source>
        <strain evidence="5">D1-1</strain>
    </source>
</reference>
<dbReference type="Proteomes" id="UP001057868">
    <property type="component" value="Unassembled WGS sequence"/>
</dbReference>
<evidence type="ECO:0000256" key="1">
    <source>
        <dbReference type="ARBA" id="ARBA00001974"/>
    </source>
</evidence>
<dbReference type="InterPro" id="IPR036188">
    <property type="entry name" value="FAD/NAD-bd_sf"/>
</dbReference>
<comment type="cofactor">
    <cofactor evidence="1">
        <name>FAD</name>
        <dbReference type="ChEBI" id="CHEBI:57692"/>
    </cofactor>
</comment>
<feature type="domain" description="MnmG N-terminal" evidence="4">
    <location>
        <begin position="272"/>
        <end position="351"/>
    </location>
</feature>
<dbReference type="InterPro" id="IPR040131">
    <property type="entry name" value="MnmG_N"/>
</dbReference>
<dbReference type="EMBL" id="BQXY01000001">
    <property type="protein sequence ID" value="GKU24044.1"/>
    <property type="molecule type" value="Genomic_DNA"/>
</dbReference>
<evidence type="ECO:0000259" key="4">
    <source>
        <dbReference type="Pfam" id="PF01134"/>
    </source>
</evidence>
<evidence type="ECO:0000313" key="5">
    <source>
        <dbReference type="EMBL" id="GKU24044.1"/>
    </source>
</evidence>
<evidence type="ECO:0000313" key="6">
    <source>
        <dbReference type="Proteomes" id="UP001057868"/>
    </source>
</evidence>
<dbReference type="AlphaFoldDB" id="A0A9W6D9E4"/>
<gene>
    <name evidence="5" type="ORF">CFOLD11_08700</name>
</gene>
<protein>
    <submittedName>
        <fullName evidence="5">FAD-dependent oxidoreductase</fullName>
    </submittedName>
</protein>
<comment type="caution">
    <text evidence="5">The sequence shown here is derived from an EMBL/GenBank/DDBJ whole genome shotgun (WGS) entry which is preliminary data.</text>
</comment>
<organism evidence="5 6">
    <name type="scientific">Clostridium folliculivorans</name>
    <dbReference type="NCBI Taxonomy" id="2886038"/>
    <lineage>
        <taxon>Bacteria</taxon>
        <taxon>Bacillati</taxon>
        <taxon>Bacillota</taxon>
        <taxon>Clostridia</taxon>
        <taxon>Eubacteriales</taxon>
        <taxon>Clostridiaceae</taxon>
        <taxon>Clostridium</taxon>
    </lineage>
</organism>
<evidence type="ECO:0000256" key="3">
    <source>
        <dbReference type="ARBA" id="ARBA00022827"/>
    </source>
</evidence>
<keyword evidence="2" id="KW-0285">Flavoprotein</keyword>
<name>A0A9W6D9E4_9CLOT</name>
<keyword evidence="3" id="KW-0274">FAD</keyword>
<accession>A0A9W6D9E4</accession>
<dbReference type="RefSeq" id="WP_261851065.1">
    <property type="nucleotide sequence ID" value="NZ_BQXY01000001.1"/>
</dbReference>
<evidence type="ECO:0000256" key="2">
    <source>
        <dbReference type="ARBA" id="ARBA00022630"/>
    </source>
</evidence>
<dbReference type="SUPFAM" id="SSF51905">
    <property type="entry name" value="FAD/NAD(P)-binding domain"/>
    <property type="match status" value="1"/>
</dbReference>
<keyword evidence="6" id="KW-1185">Reference proteome</keyword>
<proteinExistence type="predicted"/>
<dbReference type="Gene3D" id="3.50.50.60">
    <property type="entry name" value="FAD/NAD(P)-binding domain"/>
    <property type="match status" value="2"/>
</dbReference>
<dbReference type="Pfam" id="PF01134">
    <property type="entry name" value="GIDA"/>
    <property type="match status" value="2"/>
</dbReference>
<feature type="domain" description="MnmG N-terminal" evidence="4">
    <location>
        <begin position="2"/>
        <end position="213"/>
    </location>
</feature>
<sequence>MKIVVIGGGWAGCAAAITAKKAGAEVHIFEKTDLLLGLGNVGGIMRNNGRYTASEELIALGAGDLIHITDRVSRHRNIDFPGHKHASLYDVNKIEGEVLNYLKELDINVHTVARVTDISMEGKKITGIYLADGSYVEGDVFIETTGSTGPMGNCLRYGNGCSMCILRCPAFGPRISISERAGVSDIQGERNGDELGAFSGSCKLAKESLSKEIVEQLDETGVVILQVPEEDINYGKLEAKVCQQYALKEFAENIILLDTGHAKLMTSYYPLEKLRKIKGLEGAKYVDPYAGSKGNSIRYLSVAPRTDDMKVIGVDNLFCAGEKAGLFVGHTEAISTGSLAGHNAVRFALGMPALVLPRAVAIGDMISYANEKSVTREGRKGRFTFAGSDYFKRMQAEGLYTIDKEEIARRIEKLNLTDVFGMKLV</sequence>